<organism evidence="3">
    <name type="scientific">Longilinea arvoryzae</name>
    <dbReference type="NCBI Taxonomy" id="360412"/>
    <lineage>
        <taxon>Bacteria</taxon>
        <taxon>Bacillati</taxon>
        <taxon>Chloroflexota</taxon>
        <taxon>Anaerolineae</taxon>
        <taxon>Anaerolineales</taxon>
        <taxon>Anaerolineaceae</taxon>
        <taxon>Longilinea</taxon>
    </lineage>
</organism>
<proteinExistence type="predicted"/>
<evidence type="ECO:0000256" key="2">
    <source>
        <dbReference type="SAM" id="SignalP"/>
    </source>
</evidence>
<feature type="compositionally biased region" description="Polar residues" evidence="1">
    <location>
        <begin position="61"/>
        <end position="75"/>
    </location>
</feature>
<gene>
    <name evidence="3" type="ORF">LARV_02639</name>
</gene>
<dbReference type="EMBL" id="DF967972">
    <property type="protein sequence ID" value="GAP14862.1"/>
    <property type="molecule type" value="Genomic_DNA"/>
</dbReference>
<name>A0A0S7BB95_9CHLR</name>
<evidence type="ECO:0000313" key="4">
    <source>
        <dbReference type="Proteomes" id="UP000055060"/>
    </source>
</evidence>
<dbReference type="RefSeq" id="WP_075074089.1">
    <property type="nucleotide sequence ID" value="NZ_DF967972.1"/>
</dbReference>
<feature type="compositionally biased region" description="Pro residues" evidence="1">
    <location>
        <begin position="44"/>
        <end position="55"/>
    </location>
</feature>
<reference evidence="3" key="1">
    <citation type="submission" date="2015-07" db="EMBL/GenBank/DDBJ databases">
        <title>Draft Genome Sequences of Anaerolinea thermolimosa IMO-1, Bellilinea caldifistulae GOMI-1, Leptolinea tardivitalis YMTK-2, Levilinea saccharolytica KIBI-1,Longilinea arvoryzae KOME-1, Previously Described as Members of the Anaerolineaceae (Chloroflexi).</title>
        <authorList>
            <person name="Sekiguchi Y."/>
            <person name="Ohashi A."/>
            <person name="Matsuura N."/>
            <person name="Tourlousse M.D."/>
        </authorList>
    </citation>
    <scope>NUCLEOTIDE SEQUENCE [LARGE SCALE GENOMIC DNA]</scope>
    <source>
        <strain evidence="3">KOME-1</strain>
    </source>
</reference>
<keyword evidence="4" id="KW-1185">Reference proteome</keyword>
<sequence>MKRKKNLVPRLQIPAIVLALLVILAACNGPAAVPSATQTEIPPTQIPPTQIPPTQIPSTLVPPTQASASNPITESGSMRMDLNGVAQILLSQVVPAPASSTDAPYWEQMPEYEMLTLEGYPITNHLMSAQIFIYPVAEMTAANEGAGKIAADLQTLLQNQQIGKNLPFLPMYNAAQVMHAQVSFLNFKNGSGVRYLTQFDQAFLPINNHELIYTFQGLTADGKYYVAAVLPVNLASLPADGQVTGQEPPEFTNDFPKYLEDVVTTLNQQTANAFTPDLSALDAMIQSMEIHGS</sequence>
<feature type="signal peptide" evidence="2">
    <location>
        <begin position="1"/>
        <end position="31"/>
    </location>
</feature>
<feature type="chain" id="PRO_5006632861" evidence="2">
    <location>
        <begin position="32"/>
        <end position="293"/>
    </location>
</feature>
<feature type="region of interest" description="Disordered" evidence="1">
    <location>
        <begin position="34"/>
        <end position="75"/>
    </location>
</feature>
<dbReference type="Proteomes" id="UP000055060">
    <property type="component" value="Unassembled WGS sequence"/>
</dbReference>
<accession>A0A0S7BB95</accession>
<dbReference type="AlphaFoldDB" id="A0A0S7BB95"/>
<protein>
    <submittedName>
        <fullName evidence="3">Uncharacterized protein</fullName>
    </submittedName>
</protein>
<keyword evidence="2" id="KW-0732">Signal</keyword>
<evidence type="ECO:0000313" key="3">
    <source>
        <dbReference type="EMBL" id="GAP14862.1"/>
    </source>
</evidence>
<evidence type="ECO:0000256" key="1">
    <source>
        <dbReference type="SAM" id="MobiDB-lite"/>
    </source>
</evidence>
<dbReference type="PROSITE" id="PS51257">
    <property type="entry name" value="PROKAR_LIPOPROTEIN"/>
    <property type="match status" value="1"/>
</dbReference>
<dbReference type="OrthoDB" id="162090at2"/>
<dbReference type="STRING" id="360412.LARV_02639"/>